<dbReference type="PANTHER" id="PTHR28040">
    <property type="entry name" value="PYRIDOXAMINE 5'-PHOSPHATE OXIDASE YLR456W HOMOLOG-RELATED"/>
    <property type="match status" value="1"/>
</dbReference>
<dbReference type="Pfam" id="PF01243">
    <property type="entry name" value="PNPOx_N"/>
    <property type="match status" value="1"/>
</dbReference>
<evidence type="ECO:0000313" key="4">
    <source>
        <dbReference type="Proteomes" id="UP001138500"/>
    </source>
</evidence>
<feature type="non-terminal residue" evidence="3">
    <location>
        <position position="1"/>
    </location>
</feature>
<sequence>RRACPIVAVSGRGRVKRPDRRHSFSQSRSLLAVSRYQFEIFRPKKRNNITCTYSRPYSILKPAPVTMVETVTRPSTASSEPVVAGKLPDEVETCLQNARYLHLATCTDDFPHVSLMNYTYLPSHPYSTRHLPAGPLVIMTSNPSSKKTINLIQNPNVSLLVHDWVSSRPPNVSSTGDRDRSPANGRSSSLATMLMQLNSAAVSSISATINGEAMVLEPASEEAKWCKEQHLLNNSFDLEGSTQDASQMLSSSPSQQRSASDCSNSYIADDGVRVIVVRIRDGRISDFKGNIKDFVLAAPAAAASEERPLVNGVGSHSGT</sequence>
<dbReference type="AlphaFoldDB" id="A0A9W7SS77"/>
<evidence type="ECO:0000259" key="2">
    <source>
        <dbReference type="Pfam" id="PF01243"/>
    </source>
</evidence>
<evidence type="ECO:0000256" key="1">
    <source>
        <dbReference type="SAM" id="MobiDB-lite"/>
    </source>
</evidence>
<dbReference type="PANTHER" id="PTHR28040:SF1">
    <property type="entry name" value="PYRIDOXAMINE 5'-PHOSPHATE OXIDASE YLR456W HOMOLOG-RELATED"/>
    <property type="match status" value="1"/>
</dbReference>
<dbReference type="Gene3D" id="2.30.110.10">
    <property type="entry name" value="Electron Transport, Fmn-binding Protein, Chain A"/>
    <property type="match status" value="1"/>
</dbReference>
<dbReference type="InterPro" id="IPR011576">
    <property type="entry name" value="Pyridox_Oxase_N"/>
</dbReference>
<dbReference type="OrthoDB" id="5300823at2759"/>
<proteinExistence type="predicted"/>
<dbReference type="GO" id="GO:0005634">
    <property type="term" value="C:nucleus"/>
    <property type="evidence" value="ECO:0007669"/>
    <property type="project" value="TreeGrafter"/>
</dbReference>
<dbReference type="GO" id="GO:0005737">
    <property type="term" value="C:cytoplasm"/>
    <property type="evidence" value="ECO:0007669"/>
    <property type="project" value="TreeGrafter"/>
</dbReference>
<keyword evidence="4" id="KW-1185">Reference proteome</keyword>
<reference evidence="3 4" key="1">
    <citation type="journal article" date="2018" name="IMA Fungus">
        <title>IMA Genome-F 10: Nine draft genome sequences of Claviceps purpurea s.lat., including C. arundinis, C. humidiphila, and C. cf. spartinae, pseudomolecules for the pitch canker pathogen Fusarium circinatum, draft genome of Davidsoniella eucalypti, Grosmannia galeiformis, Quambalaria eucalypti, and Teratosphaeria destructans.</title>
        <authorList>
            <person name="Wingfield B.D."/>
            <person name="Liu M."/>
            <person name="Nguyen H.D."/>
            <person name="Lane F.A."/>
            <person name="Morgan S.W."/>
            <person name="De Vos L."/>
            <person name="Wilken P.M."/>
            <person name="Duong T.A."/>
            <person name="Aylward J."/>
            <person name="Coetzee M.P."/>
            <person name="Dadej K."/>
            <person name="De Beer Z.W."/>
            <person name="Findlay W."/>
            <person name="Havenga M."/>
            <person name="Kolarik M."/>
            <person name="Menzies J.G."/>
            <person name="Naidoo K."/>
            <person name="Pochopski O."/>
            <person name="Shoukouhi P."/>
            <person name="Santana Q.C."/>
            <person name="Seifert K.A."/>
            <person name="Soal N."/>
            <person name="Steenkamp E.T."/>
            <person name="Tatham C.T."/>
            <person name="van der Nest M.A."/>
            <person name="Wingfield M.J."/>
        </authorList>
    </citation>
    <scope>NUCLEOTIDE SEQUENCE [LARGE SCALE GENOMIC DNA]</scope>
    <source>
        <strain evidence="3">CMW44962</strain>
    </source>
</reference>
<feature type="domain" description="Pyridoxamine 5'-phosphate oxidase N-terminal" evidence="2">
    <location>
        <begin position="87"/>
        <end position="225"/>
    </location>
</feature>
<reference evidence="3 4" key="2">
    <citation type="journal article" date="2021" name="Curr. Genet.">
        <title>Genetic response to nitrogen starvation in the aggressive Eucalyptus foliar pathogen Teratosphaeria destructans.</title>
        <authorList>
            <person name="Havenga M."/>
            <person name="Wingfield B.D."/>
            <person name="Wingfield M.J."/>
            <person name="Dreyer L.L."/>
            <person name="Roets F."/>
            <person name="Aylward J."/>
        </authorList>
    </citation>
    <scope>NUCLEOTIDE SEQUENCE [LARGE SCALE GENOMIC DNA]</scope>
    <source>
        <strain evidence="3">CMW44962</strain>
    </source>
</reference>
<dbReference type="InterPro" id="IPR052841">
    <property type="entry name" value="PMP_oxidase-like"/>
</dbReference>
<dbReference type="Proteomes" id="UP001138500">
    <property type="component" value="Unassembled WGS sequence"/>
</dbReference>
<protein>
    <submittedName>
        <fullName evidence="3">Pyridoxamine 5'-phosphate oxidase</fullName>
    </submittedName>
</protein>
<accession>A0A9W7SS77</accession>
<evidence type="ECO:0000313" key="3">
    <source>
        <dbReference type="EMBL" id="KAH9827383.1"/>
    </source>
</evidence>
<name>A0A9W7SS77_9PEZI</name>
<organism evidence="3 4">
    <name type="scientific">Teratosphaeria destructans</name>
    <dbReference type="NCBI Taxonomy" id="418781"/>
    <lineage>
        <taxon>Eukaryota</taxon>
        <taxon>Fungi</taxon>
        <taxon>Dikarya</taxon>
        <taxon>Ascomycota</taxon>
        <taxon>Pezizomycotina</taxon>
        <taxon>Dothideomycetes</taxon>
        <taxon>Dothideomycetidae</taxon>
        <taxon>Mycosphaerellales</taxon>
        <taxon>Teratosphaeriaceae</taxon>
        <taxon>Teratosphaeria</taxon>
    </lineage>
</organism>
<gene>
    <name evidence="3" type="ORF">Tdes44962_MAKER09738</name>
</gene>
<dbReference type="InterPro" id="IPR012349">
    <property type="entry name" value="Split_barrel_FMN-bd"/>
</dbReference>
<dbReference type="EMBL" id="RIBY02001886">
    <property type="protein sequence ID" value="KAH9827383.1"/>
    <property type="molecule type" value="Genomic_DNA"/>
</dbReference>
<comment type="caution">
    <text evidence="3">The sequence shown here is derived from an EMBL/GenBank/DDBJ whole genome shotgun (WGS) entry which is preliminary data.</text>
</comment>
<dbReference type="SUPFAM" id="SSF50475">
    <property type="entry name" value="FMN-binding split barrel"/>
    <property type="match status" value="1"/>
</dbReference>
<feature type="compositionally biased region" description="Low complexity" evidence="1">
    <location>
        <begin position="246"/>
        <end position="263"/>
    </location>
</feature>
<feature type="region of interest" description="Disordered" evidence="1">
    <location>
        <begin position="242"/>
        <end position="263"/>
    </location>
</feature>
<feature type="region of interest" description="Disordered" evidence="1">
    <location>
        <begin position="168"/>
        <end position="187"/>
    </location>
</feature>